<dbReference type="Proteomes" id="UP001054857">
    <property type="component" value="Unassembled WGS sequence"/>
</dbReference>
<gene>
    <name evidence="1" type="ORF">Agub_g9364</name>
</gene>
<keyword evidence="2" id="KW-1185">Reference proteome</keyword>
<reference evidence="1 2" key="1">
    <citation type="journal article" date="2021" name="Sci. Rep.">
        <title>Genome sequencing of the multicellular alga Astrephomene provides insights into convergent evolution of germ-soma differentiation.</title>
        <authorList>
            <person name="Yamashita S."/>
            <person name="Yamamoto K."/>
            <person name="Matsuzaki R."/>
            <person name="Suzuki S."/>
            <person name="Yamaguchi H."/>
            <person name="Hirooka S."/>
            <person name="Minakuchi Y."/>
            <person name="Miyagishima S."/>
            <person name="Kawachi M."/>
            <person name="Toyoda A."/>
            <person name="Nozaki H."/>
        </authorList>
    </citation>
    <scope>NUCLEOTIDE SEQUENCE [LARGE SCALE GENOMIC DNA]</scope>
    <source>
        <strain evidence="1 2">NIES-4017</strain>
    </source>
</reference>
<name>A0AAD3DT74_9CHLO</name>
<sequence>MQQATSSTLYAIRLPVSSKAAGLFDGNVQVAQARPHPLLPGHIGLVDSHGVYYVVRLGEGGARPTVAAVYELQLCTGNNAAGVTTSTGSSSGSLFPQPVRQEWRAWEPLPDDEGLLLSHRGSGRILYAQLPLCEGERGAVCLFGAHEER</sequence>
<dbReference type="AlphaFoldDB" id="A0AAD3DT74"/>
<evidence type="ECO:0000313" key="1">
    <source>
        <dbReference type="EMBL" id="GFR47625.1"/>
    </source>
</evidence>
<organism evidence="1 2">
    <name type="scientific">Astrephomene gubernaculifera</name>
    <dbReference type="NCBI Taxonomy" id="47775"/>
    <lineage>
        <taxon>Eukaryota</taxon>
        <taxon>Viridiplantae</taxon>
        <taxon>Chlorophyta</taxon>
        <taxon>core chlorophytes</taxon>
        <taxon>Chlorophyceae</taxon>
        <taxon>CS clade</taxon>
        <taxon>Chlamydomonadales</taxon>
        <taxon>Astrephomenaceae</taxon>
        <taxon>Astrephomene</taxon>
    </lineage>
</organism>
<accession>A0AAD3DT74</accession>
<dbReference type="EMBL" id="BMAR01000019">
    <property type="protein sequence ID" value="GFR47625.1"/>
    <property type="molecule type" value="Genomic_DNA"/>
</dbReference>
<protein>
    <submittedName>
        <fullName evidence="1">Uncharacterized protein</fullName>
    </submittedName>
</protein>
<comment type="caution">
    <text evidence="1">The sequence shown here is derived from an EMBL/GenBank/DDBJ whole genome shotgun (WGS) entry which is preliminary data.</text>
</comment>
<proteinExistence type="predicted"/>
<evidence type="ECO:0000313" key="2">
    <source>
        <dbReference type="Proteomes" id="UP001054857"/>
    </source>
</evidence>